<reference evidence="2 3" key="1">
    <citation type="submission" date="2019-09" db="EMBL/GenBank/DDBJ databases">
        <title>YIM 132180 draft genome.</title>
        <authorList>
            <person name="Zhang K."/>
        </authorList>
    </citation>
    <scope>NUCLEOTIDE SEQUENCE [LARGE SCALE GENOMIC DNA]</scope>
    <source>
        <strain evidence="2 3">YIM 132180</strain>
    </source>
</reference>
<feature type="region of interest" description="Disordered" evidence="1">
    <location>
        <begin position="1"/>
        <end position="60"/>
    </location>
</feature>
<name>A0A7V7TYE4_9HYPH</name>
<accession>A0A7V7TYE4</accession>
<dbReference type="RefSeq" id="WP_150972394.1">
    <property type="nucleotide sequence ID" value="NZ_VZDO01000018.1"/>
</dbReference>
<gene>
    <name evidence="2" type="ORF">F6X38_18775</name>
</gene>
<evidence type="ECO:0000313" key="3">
    <source>
        <dbReference type="Proteomes" id="UP000432089"/>
    </source>
</evidence>
<sequence length="60" mass="6276">MGTDRDKLAKAAETLKGQGQQDAPRTSADLAISDPPTPVGTPPRETAADETRRQPGSKTS</sequence>
<organism evidence="2 3">
    <name type="scientific">Plantimonas leprariae</name>
    <dbReference type="NCBI Taxonomy" id="2615207"/>
    <lineage>
        <taxon>Bacteria</taxon>
        <taxon>Pseudomonadati</taxon>
        <taxon>Pseudomonadota</taxon>
        <taxon>Alphaproteobacteria</taxon>
        <taxon>Hyphomicrobiales</taxon>
        <taxon>Aurantimonadaceae</taxon>
        <taxon>Plantimonas</taxon>
    </lineage>
</organism>
<dbReference type="AlphaFoldDB" id="A0A7V7TYE4"/>
<comment type="caution">
    <text evidence="2">The sequence shown here is derived from an EMBL/GenBank/DDBJ whole genome shotgun (WGS) entry which is preliminary data.</text>
</comment>
<protein>
    <submittedName>
        <fullName evidence="2">Uncharacterized protein</fullName>
    </submittedName>
</protein>
<proteinExistence type="predicted"/>
<feature type="compositionally biased region" description="Basic and acidic residues" evidence="1">
    <location>
        <begin position="1"/>
        <end position="10"/>
    </location>
</feature>
<dbReference type="Proteomes" id="UP000432089">
    <property type="component" value="Unassembled WGS sequence"/>
</dbReference>
<keyword evidence="3" id="KW-1185">Reference proteome</keyword>
<dbReference type="EMBL" id="VZDO01000018">
    <property type="protein sequence ID" value="KAB0677172.1"/>
    <property type="molecule type" value="Genomic_DNA"/>
</dbReference>
<evidence type="ECO:0000313" key="2">
    <source>
        <dbReference type="EMBL" id="KAB0677172.1"/>
    </source>
</evidence>
<evidence type="ECO:0000256" key="1">
    <source>
        <dbReference type="SAM" id="MobiDB-lite"/>
    </source>
</evidence>